<comment type="caution">
    <text evidence="2">The sequence shown here is derived from an EMBL/GenBank/DDBJ whole genome shotgun (WGS) entry which is preliminary data.</text>
</comment>
<proteinExistence type="predicted"/>
<sequence length="40" mass="3989">MSGVRRDDGGPAGSGDSARGGERAGSSGNARRAERSVVSR</sequence>
<organism evidence="2 3">
    <name type="scientific">Micromonospora vulcania</name>
    <dbReference type="NCBI Taxonomy" id="1441873"/>
    <lineage>
        <taxon>Bacteria</taxon>
        <taxon>Bacillati</taxon>
        <taxon>Actinomycetota</taxon>
        <taxon>Actinomycetes</taxon>
        <taxon>Micromonosporales</taxon>
        <taxon>Micromonosporaceae</taxon>
        <taxon>Micromonospora</taxon>
    </lineage>
</organism>
<protein>
    <submittedName>
        <fullName evidence="2">Uncharacterized protein</fullName>
    </submittedName>
</protein>
<name>A0ABW1H053_9ACTN</name>
<dbReference type="EMBL" id="JBHSQS010000002">
    <property type="protein sequence ID" value="MFC5922493.1"/>
    <property type="molecule type" value="Genomic_DNA"/>
</dbReference>
<evidence type="ECO:0000313" key="2">
    <source>
        <dbReference type="EMBL" id="MFC5922493.1"/>
    </source>
</evidence>
<keyword evidence="3" id="KW-1185">Reference proteome</keyword>
<feature type="region of interest" description="Disordered" evidence="1">
    <location>
        <begin position="1"/>
        <end position="40"/>
    </location>
</feature>
<evidence type="ECO:0000313" key="3">
    <source>
        <dbReference type="Proteomes" id="UP001596226"/>
    </source>
</evidence>
<evidence type="ECO:0000256" key="1">
    <source>
        <dbReference type="SAM" id="MobiDB-lite"/>
    </source>
</evidence>
<gene>
    <name evidence="2" type="ORF">ACFQGL_03950</name>
</gene>
<feature type="compositionally biased region" description="Basic and acidic residues" evidence="1">
    <location>
        <begin position="31"/>
        <end position="40"/>
    </location>
</feature>
<reference evidence="3" key="1">
    <citation type="journal article" date="2019" name="Int. J. Syst. Evol. Microbiol.">
        <title>The Global Catalogue of Microorganisms (GCM) 10K type strain sequencing project: providing services to taxonomists for standard genome sequencing and annotation.</title>
        <authorList>
            <consortium name="The Broad Institute Genomics Platform"/>
            <consortium name="The Broad Institute Genome Sequencing Center for Infectious Disease"/>
            <person name="Wu L."/>
            <person name="Ma J."/>
        </authorList>
    </citation>
    <scope>NUCLEOTIDE SEQUENCE [LARGE SCALE GENOMIC DNA]</scope>
    <source>
        <strain evidence="3">CGMCC 4.7144</strain>
    </source>
</reference>
<dbReference type="RefSeq" id="WP_377505423.1">
    <property type="nucleotide sequence ID" value="NZ_JBHSQS010000002.1"/>
</dbReference>
<accession>A0ABW1H053</accession>
<dbReference type="Proteomes" id="UP001596226">
    <property type="component" value="Unassembled WGS sequence"/>
</dbReference>